<feature type="transmembrane region" description="Helical" evidence="7">
    <location>
        <begin position="319"/>
        <end position="343"/>
    </location>
</feature>
<gene>
    <name evidence="9" type="ORF">ACFOY1_18190</name>
</gene>
<feature type="transmembrane region" description="Helical" evidence="7">
    <location>
        <begin position="125"/>
        <end position="146"/>
    </location>
</feature>
<evidence type="ECO:0000256" key="7">
    <source>
        <dbReference type="SAM" id="Phobius"/>
    </source>
</evidence>
<dbReference type="EMBL" id="JBHSBV010000007">
    <property type="protein sequence ID" value="MFC4202884.1"/>
    <property type="molecule type" value="Genomic_DNA"/>
</dbReference>
<feature type="transmembrane region" description="Helical" evidence="7">
    <location>
        <begin position="290"/>
        <end position="307"/>
    </location>
</feature>
<dbReference type="Proteomes" id="UP001595848">
    <property type="component" value="Unassembled WGS sequence"/>
</dbReference>
<organism evidence="9 10">
    <name type="scientific">Candidimonas humi</name>
    <dbReference type="NCBI Taxonomy" id="683355"/>
    <lineage>
        <taxon>Bacteria</taxon>
        <taxon>Pseudomonadati</taxon>
        <taxon>Pseudomonadota</taxon>
        <taxon>Betaproteobacteria</taxon>
        <taxon>Burkholderiales</taxon>
        <taxon>Alcaligenaceae</taxon>
        <taxon>Candidimonas</taxon>
    </lineage>
</organism>
<feature type="transmembrane region" description="Helical" evidence="7">
    <location>
        <begin position="95"/>
        <end position="116"/>
    </location>
</feature>
<protein>
    <submittedName>
        <fullName evidence="9">MFS transporter</fullName>
    </submittedName>
</protein>
<evidence type="ECO:0000256" key="5">
    <source>
        <dbReference type="ARBA" id="ARBA00022989"/>
    </source>
</evidence>
<keyword evidence="3" id="KW-1003">Cell membrane</keyword>
<evidence type="ECO:0000256" key="1">
    <source>
        <dbReference type="ARBA" id="ARBA00004651"/>
    </source>
</evidence>
<evidence type="ECO:0000313" key="10">
    <source>
        <dbReference type="Proteomes" id="UP001595848"/>
    </source>
</evidence>
<feature type="transmembrane region" description="Helical" evidence="7">
    <location>
        <begin position="69"/>
        <end position="89"/>
    </location>
</feature>
<proteinExistence type="predicted"/>
<dbReference type="InterPro" id="IPR011701">
    <property type="entry name" value="MFS"/>
</dbReference>
<keyword evidence="5 7" id="KW-1133">Transmembrane helix</keyword>
<keyword evidence="2" id="KW-0813">Transport</keyword>
<feature type="transmembrane region" description="Helical" evidence="7">
    <location>
        <begin position="191"/>
        <end position="211"/>
    </location>
</feature>
<dbReference type="PANTHER" id="PTHR42718:SF46">
    <property type="entry name" value="BLR6921 PROTEIN"/>
    <property type="match status" value="1"/>
</dbReference>
<accession>A0ABV8P478</accession>
<evidence type="ECO:0000256" key="3">
    <source>
        <dbReference type="ARBA" id="ARBA00022475"/>
    </source>
</evidence>
<evidence type="ECO:0000313" key="9">
    <source>
        <dbReference type="EMBL" id="MFC4202884.1"/>
    </source>
</evidence>
<dbReference type="InterPro" id="IPR020846">
    <property type="entry name" value="MFS_dom"/>
</dbReference>
<sequence length="457" mass="47691">MRALMFLVSGIFFMENLDGTVIATALPSMAASFGVAPVDLNIGISAYLLALGVFIPISGWVADRLGARTVLASAIGVFTLASVLCGLSQGLGVFVVTRVLQGMGGAMMVPVGRLVVLRATPKDRLISILTTLTWPGLIAPVLGPPVGGFITTYASWRWIFYMNLPLGLLALAVALSIVPDTRSGGARPFDGRGFLLTGLAVLALMYGVELVSRADSGWQAVAVLLASGAVLLLLALRHLRRAAAPMLDLAVLRVPTFAVAVRGGSLFRAAISAVPFLLPLMFQVGFGMDAFRSGLLVLAVFAGNLLMKTVTTPILRRFGFRPTLLCNGVLIVVSLLACALLSAGTPVAVTVAVLFFGGLTRSMQFTTLSTLAFADIQQPSMSAANTLFSTITQLTMGVGIALGAIAIRLGRLWADAAGWQAVPAVDFKLAFVLVSLVALAALFDAAGLERSAGSNLR</sequence>
<feature type="transmembrane region" description="Helical" evidence="7">
    <location>
        <begin position="42"/>
        <end position="62"/>
    </location>
</feature>
<dbReference type="PROSITE" id="PS50850">
    <property type="entry name" value="MFS"/>
    <property type="match status" value="1"/>
</dbReference>
<evidence type="ECO:0000256" key="6">
    <source>
        <dbReference type="ARBA" id="ARBA00023136"/>
    </source>
</evidence>
<comment type="caution">
    <text evidence="9">The sequence shown here is derived from an EMBL/GenBank/DDBJ whole genome shotgun (WGS) entry which is preliminary data.</text>
</comment>
<keyword evidence="6 7" id="KW-0472">Membrane</keyword>
<feature type="transmembrane region" description="Helical" evidence="7">
    <location>
        <begin position="217"/>
        <end position="236"/>
    </location>
</feature>
<feature type="transmembrane region" description="Helical" evidence="7">
    <location>
        <begin position="158"/>
        <end position="179"/>
    </location>
</feature>
<evidence type="ECO:0000256" key="4">
    <source>
        <dbReference type="ARBA" id="ARBA00022692"/>
    </source>
</evidence>
<evidence type="ECO:0000259" key="8">
    <source>
        <dbReference type="PROSITE" id="PS50850"/>
    </source>
</evidence>
<keyword evidence="4 7" id="KW-0812">Transmembrane</keyword>
<feature type="domain" description="Major facilitator superfamily (MFS) profile" evidence="8">
    <location>
        <begin position="4"/>
        <end position="452"/>
    </location>
</feature>
<name>A0ABV8P478_9BURK</name>
<comment type="subcellular location">
    <subcellularLocation>
        <location evidence="1">Cell membrane</location>
        <topology evidence="1">Multi-pass membrane protein</topology>
    </subcellularLocation>
</comment>
<reference evidence="10" key="1">
    <citation type="journal article" date="2019" name="Int. J. Syst. Evol. Microbiol.">
        <title>The Global Catalogue of Microorganisms (GCM) 10K type strain sequencing project: providing services to taxonomists for standard genome sequencing and annotation.</title>
        <authorList>
            <consortium name="The Broad Institute Genomics Platform"/>
            <consortium name="The Broad Institute Genome Sequencing Center for Infectious Disease"/>
            <person name="Wu L."/>
            <person name="Ma J."/>
        </authorList>
    </citation>
    <scope>NUCLEOTIDE SEQUENCE [LARGE SCALE GENOMIC DNA]</scope>
    <source>
        <strain evidence="10">LMG 24813</strain>
    </source>
</reference>
<feature type="transmembrane region" description="Helical" evidence="7">
    <location>
        <begin position="257"/>
        <end position="278"/>
    </location>
</feature>
<feature type="transmembrane region" description="Helical" evidence="7">
    <location>
        <begin position="386"/>
        <end position="409"/>
    </location>
</feature>
<feature type="transmembrane region" description="Helical" evidence="7">
    <location>
        <begin position="429"/>
        <end position="448"/>
    </location>
</feature>
<evidence type="ECO:0000256" key="2">
    <source>
        <dbReference type="ARBA" id="ARBA00022448"/>
    </source>
</evidence>
<dbReference type="Pfam" id="PF07690">
    <property type="entry name" value="MFS_1"/>
    <property type="match status" value="1"/>
</dbReference>
<dbReference type="PANTHER" id="PTHR42718">
    <property type="entry name" value="MAJOR FACILITATOR SUPERFAMILY MULTIDRUG TRANSPORTER MFSC"/>
    <property type="match status" value="1"/>
</dbReference>
<keyword evidence="10" id="KW-1185">Reference proteome</keyword>
<dbReference type="RefSeq" id="WP_217965378.1">
    <property type="nucleotide sequence ID" value="NZ_JAHTBN010000006.1"/>
</dbReference>